<feature type="compositionally biased region" description="Basic and acidic residues" evidence="1">
    <location>
        <begin position="97"/>
        <end position="108"/>
    </location>
</feature>
<evidence type="ECO:0000313" key="3">
    <source>
        <dbReference type="Proteomes" id="UP001230504"/>
    </source>
</evidence>
<proteinExistence type="predicted"/>
<evidence type="ECO:0000313" key="2">
    <source>
        <dbReference type="EMBL" id="KAK1570006.1"/>
    </source>
</evidence>
<dbReference type="EMBL" id="JAHLJV010000116">
    <property type="protein sequence ID" value="KAK1570006.1"/>
    <property type="molecule type" value="Genomic_DNA"/>
</dbReference>
<name>A0AAD8PLV6_9PEZI</name>
<feature type="compositionally biased region" description="Low complexity" evidence="1">
    <location>
        <begin position="14"/>
        <end position="23"/>
    </location>
</feature>
<dbReference type="RefSeq" id="XP_060408192.1">
    <property type="nucleotide sequence ID" value="XM_060555954.1"/>
</dbReference>
<dbReference type="Proteomes" id="UP001230504">
    <property type="component" value="Unassembled WGS sequence"/>
</dbReference>
<protein>
    <submittedName>
        <fullName evidence="2">Uncharacterized protein</fullName>
    </submittedName>
</protein>
<feature type="region of interest" description="Disordered" evidence="1">
    <location>
        <begin position="86"/>
        <end position="116"/>
    </location>
</feature>
<reference evidence="2" key="1">
    <citation type="submission" date="2021-06" db="EMBL/GenBank/DDBJ databases">
        <title>Comparative genomics, transcriptomics and evolutionary studies reveal genomic signatures of adaptation to plant cell wall in hemibiotrophic fungi.</title>
        <authorList>
            <consortium name="DOE Joint Genome Institute"/>
            <person name="Baroncelli R."/>
            <person name="Diaz J.F."/>
            <person name="Benocci T."/>
            <person name="Peng M."/>
            <person name="Battaglia E."/>
            <person name="Haridas S."/>
            <person name="Andreopoulos W."/>
            <person name="Labutti K."/>
            <person name="Pangilinan J."/>
            <person name="Floch G.L."/>
            <person name="Makela M.R."/>
            <person name="Henrissat B."/>
            <person name="Grigoriev I.V."/>
            <person name="Crouch J.A."/>
            <person name="De Vries R.P."/>
            <person name="Sukno S.A."/>
            <person name="Thon M.R."/>
        </authorList>
    </citation>
    <scope>NUCLEOTIDE SEQUENCE</scope>
    <source>
        <strain evidence="2">CBS 125086</strain>
    </source>
</reference>
<dbReference type="GeneID" id="85440194"/>
<accession>A0AAD8PLV6</accession>
<keyword evidence="3" id="KW-1185">Reference proteome</keyword>
<evidence type="ECO:0000256" key="1">
    <source>
        <dbReference type="SAM" id="MobiDB-lite"/>
    </source>
</evidence>
<organism evidence="2 3">
    <name type="scientific">Colletotrichum navitas</name>
    <dbReference type="NCBI Taxonomy" id="681940"/>
    <lineage>
        <taxon>Eukaryota</taxon>
        <taxon>Fungi</taxon>
        <taxon>Dikarya</taxon>
        <taxon>Ascomycota</taxon>
        <taxon>Pezizomycotina</taxon>
        <taxon>Sordariomycetes</taxon>
        <taxon>Hypocreomycetidae</taxon>
        <taxon>Glomerellales</taxon>
        <taxon>Glomerellaceae</taxon>
        <taxon>Colletotrichum</taxon>
        <taxon>Colletotrichum graminicola species complex</taxon>
    </lineage>
</organism>
<comment type="caution">
    <text evidence="2">The sequence shown here is derived from an EMBL/GenBank/DDBJ whole genome shotgun (WGS) entry which is preliminary data.</text>
</comment>
<dbReference type="AlphaFoldDB" id="A0AAD8PLV6"/>
<gene>
    <name evidence="2" type="ORF">LY79DRAFT_527692</name>
</gene>
<feature type="compositionally biased region" description="Polar residues" evidence="1">
    <location>
        <begin position="86"/>
        <end position="95"/>
    </location>
</feature>
<sequence>MGPFDSPHPHRRLQSQQRSSQPHATAIPSDSRYKTHLPSRGPVPEQTPAPCSRRRPTKIGLVDRVVLVLLIGLVIFYLYGPSNSRDAGGDSTQHGLDSLKKHLSEPPENRNGPAVTPTRARICRVIRRLHARRQQTLPAGDTPATPVPYPELFKYLGLDPDAGPGQAAVSKAWTARLVDLDPADRPCQDEACRSNNAAAVRQLMTEGFSTGGGGGGGVVVEEEGLIHAVASVLWEDGARAEYVNHVLPVLRPPASRIPLFGRSSGAGFEAVCPGD</sequence>
<feature type="region of interest" description="Disordered" evidence="1">
    <location>
        <begin position="1"/>
        <end position="55"/>
    </location>
</feature>